<feature type="domain" description="DUF1559" evidence="3">
    <location>
        <begin position="35"/>
        <end position="286"/>
    </location>
</feature>
<evidence type="ECO:0000256" key="1">
    <source>
        <dbReference type="SAM" id="MobiDB-lite"/>
    </source>
</evidence>
<proteinExistence type="predicted"/>
<dbReference type="RefSeq" id="WP_194537677.1">
    <property type="nucleotide sequence ID" value="NZ_JACEFB010000005.1"/>
</dbReference>
<protein>
    <submittedName>
        <fullName evidence="4">DUF1559 domain-containing protein</fullName>
    </submittedName>
</protein>
<dbReference type="PANTHER" id="PTHR30093:SF2">
    <property type="entry name" value="TYPE II SECRETION SYSTEM PROTEIN H"/>
    <property type="match status" value="1"/>
</dbReference>
<dbReference type="InterPro" id="IPR012902">
    <property type="entry name" value="N_methyl_site"/>
</dbReference>
<dbReference type="InterPro" id="IPR011453">
    <property type="entry name" value="DUF1559"/>
</dbReference>
<accession>A0A7V8VDU8</accession>
<evidence type="ECO:0000313" key="5">
    <source>
        <dbReference type="Proteomes" id="UP000542342"/>
    </source>
</evidence>
<keyword evidence="2" id="KW-0812">Transmembrane</keyword>
<dbReference type="Gene3D" id="3.30.700.10">
    <property type="entry name" value="Glycoprotein, Type 4 Pilin"/>
    <property type="match status" value="1"/>
</dbReference>
<name>A0A7V8VDU8_9BACT</name>
<feature type="region of interest" description="Disordered" evidence="1">
    <location>
        <begin position="93"/>
        <end position="115"/>
    </location>
</feature>
<dbReference type="InterPro" id="IPR027558">
    <property type="entry name" value="Pre_pil_HX9DG_C"/>
</dbReference>
<dbReference type="Pfam" id="PF07596">
    <property type="entry name" value="SBP_bac_10"/>
    <property type="match status" value="1"/>
</dbReference>
<evidence type="ECO:0000313" key="4">
    <source>
        <dbReference type="EMBL" id="MBA2226229.1"/>
    </source>
</evidence>
<comment type="caution">
    <text evidence="4">The sequence shown here is derived from an EMBL/GenBank/DDBJ whole genome shotgun (WGS) entry which is preliminary data.</text>
</comment>
<reference evidence="4 5" key="1">
    <citation type="submission" date="2020-07" db="EMBL/GenBank/DDBJ databases">
        <title>Thermogemmata thermophila gen. nov., sp. nov., a novel moderate thermophilic planctomycete from a Kamchatka hot spring.</title>
        <authorList>
            <person name="Elcheninov A.G."/>
            <person name="Podosokorskaya O.A."/>
            <person name="Kovaleva O.L."/>
            <person name="Novikov A."/>
            <person name="Bonch-Osmolovskaya E.A."/>
            <person name="Toshchakov S.V."/>
            <person name="Kublanov I.V."/>
        </authorList>
    </citation>
    <scope>NUCLEOTIDE SEQUENCE [LARGE SCALE GENOMIC DNA]</scope>
    <source>
        <strain evidence="4 5">2918</strain>
    </source>
</reference>
<dbReference type="NCBIfam" id="TIGR04294">
    <property type="entry name" value="pre_pil_HX9DG"/>
    <property type="match status" value="1"/>
</dbReference>
<gene>
    <name evidence="4" type="ORF">H0921_08655</name>
</gene>
<dbReference type="InterPro" id="IPR045584">
    <property type="entry name" value="Pilin-like"/>
</dbReference>
<dbReference type="SUPFAM" id="SSF54523">
    <property type="entry name" value="Pili subunits"/>
    <property type="match status" value="1"/>
</dbReference>
<keyword evidence="2" id="KW-1133">Transmembrane helix</keyword>
<dbReference type="NCBIfam" id="TIGR02532">
    <property type="entry name" value="IV_pilin_GFxxxE"/>
    <property type="match status" value="1"/>
</dbReference>
<dbReference type="Pfam" id="PF07963">
    <property type="entry name" value="N_methyl"/>
    <property type="match status" value="1"/>
</dbReference>
<dbReference type="AlphaFoldDB" id="A0A7V8VDU8"/>
<dbReference type="EMBL" id="JACEFB010000005">
    <property type="protein sequence ID" value="MBA2226229.1"/>
    <property type="molecule type" value="Genomic_DNA"/>
</dbReference>
<dbReference type="PANTHER" id="PTHR30093">
    <property type="entry name" value="GENERAL SECRETION PATHWAY PROTEIN G"/>
    <property type="match status" value="1"/>
</dbReference>
<keyword evidence="5" id="KW-1185">Reference proteome</keyword>
<evidence type="ECO:0000256" key="2">
    <source>
        <dbReference type="SAM" id="Phobius"/>
    </source>
</evidence>
<organism evidence="4 5">
    <name type="scientific">Thermogemmata fonticola</name>
    <dbReference type="NCBI Taxonomy" id="2755323"/>
    <lineage>
        <taxon>Bacteria</taxon>
        <taxon>Pseudomonadati</taxon>
        <taxon>Planctomycetota</taxon>
        <taxon>Planctomycetia</taxon>
        <taxon>Gemmatales</taxon>
        <taxon>Gemmataceae</taxon>
        <taxon>Thermogemmata</taxon>
    </lineage>
</organism>
<dbReference type="Proteomes" id="UP000542342">
    <property type="component" value="Unassembled WGS sequence"/>
</dbReference>
<evidence type="ECO:0000259" key="3">
    <source>
        <dbReference type="Pfam" id="PF07596"/>
    </source>
</evidence>
<sequence>MRAVFRQKLGFTLIELLVVIAIIAILIGLLLPAVQKVREAAARTSCQNNLKQIGLALHNYHDAMGRFPTANSPTFNSAFTHILPYLEQENIGRRYNPSLTPTDPSDPDGDGFSNLTLGQSELKTYRCPSMQPPPVPDAFPGWSSYAVCIGNQPNPFFAPGANGNPAYDNGLIVRQTGGGSGGVTGQRGVTLAQVPDGTSNTILAGEMGFQLKDYFFTSGPYAGLQRGGNTQWVWGYASYSFGSTGVMFNTVVGTAADRTARLGAFRSDHPNGANFLFGDGSVRFISNGRLSLPVYQALGTRDGGEIVSNDF</sequence>
<keyword evidence="2" id="KW-0472">Membrane</keyword>
<feature type="transmembrane region" description="Helical" evidence="2">
    <location>
        <begin position="12"/>
        <end position="34"/>
    </location>
</feature>